<dbReference type="InterPro" id="IPR006091">
    <property type="entry name" value="Acyl-CoA_Oxase/DH_mid-dom"/>
</dbReference>
<accession>A0A7W8HHU5</accession>
<dbReference type="Pfam" id="PF00441">
    <property type="entry name" value="Acyl-CoA_dh_1"/>
    <property type="match status" value="1"/>
</dbReference>
<dbReference type="InterPro" id="IPR009075">
    <property type="entry name" value="AcylCo_DH/oxidase_C"/>
</dbReference>
<gene>
    <name evidence="9" type="ORF">HNQ70_002192</name>
</gene>
<dbReference type="Pfam" id="PF02770">
    <property type="entry name" value="Acyl-CoA_dh_M"/>
    <property type="match status" value="1"/>
</dbReference>
<dbReference type="SUPFAM" id="SSF47203">
    <property type="entry name" value="Acyl-CoA dehydrogenase C-terminal domain-like"/>
    <property type="match status" value="1"/>
</dbReference>
<dbReference type="SUPFAM" id="SSF56645">
    <property type="entry name" value="Acyl-CoA dehydrogenase NM domain-like"/>
    <property type="match status" value="1"/>
</dbReference>
<evidence type="ECO:0000313" key="10">
    <source>
        <dbReference type="Proteomes" id="UP000532440"/>
    </source>
</evidence>
<evidence type="ECO:0000256" key="1">
    <source>
        <dbReference type="ARBA" id="ARBA00001974"/>
    </source>
</evidence>
<organism evidence="9 10">
    <name type="scientific">Quisquiliibacterium transsilvanicum</name>
    <dbReference type="NCBI Taxonomy" id="1549638"/>
    <lineage>
        <taxon>Bacteria</taxon>
        <taxon>Pseudomonadati</taxon>
        <taxon>Pseudomonadota</taxon>
        <taxon>Betaproteobacteria</taxon>
        <taxon>Burkholderiales</taxon>
        <taxon>Burkholderiaceae</taxon>
        <taxon>Quisquiliibacterium</taxon>
    </lineage>
</organism>
<dbReference type="FunFam" id="2.40.110.10:FF:000011">
    <property type="entry name" value="Acyl-CoA dehydrogenase FadE34"/>
    <property type="match status" value="1"/>
</dbReference>
<protein>
    <submittedName>
        <fullName evidence="9">Acyl-CoA dehydrogenase</fullName>
        <ecNumber evidence="9">1.3.8.7</ecNumber>
    </submittedName>
</protein>
<name>A0A7W8HHU5_9BURK</name>
<feature type="domain" description="Acyl-CoA dehydrogenase/oxidase C-terminal" evidence="6">
    <location>
        <begin position="234"/>
        <end position="398"/>
    </location>
</feature>
<dbReference type="EMBL" id="JACHGB010000004">
    <property type="protein sequence ID" value="MBB5272178.1"/>
    <property type="molecule type" value="Genomic_DNA"/>
</dbReference>
<proteinExistence type="inferred from homology"/>
<evidence type="ECO:0000259" key="7">
    <source>
        <dbReference type="Pfam" id="PF02770"/>
    </source>
</evidence>
<dbReference type="PANTHER" id="PTHR43292:SF3">
    <property type="entry name" value="ACYL-COA DEHYDROGENASE FADE29"/>
    <property type="match status" value="1"/>
</dbReference>
<evidence type="ECO:0000256" key="3">
    <source>
        <dbReference type="ARBA" id="ARBA00022630"/>
    </source>
</evidence>
<evidence type="ECO:0000256" key="2">
    <source>
        <dbReference type="ARBA" id="ARBA00009347"/>
    </source>
</evidence>
<dbReference type="Pfam" id="PF02771">
    <property type="entry name" value="Acyl-CoA_dh_N"/>
    <property type="match status" value="1"/>
</dbReference>
<dbReference type="RefSeq" id="WP_183967338.1">
    <property type="nucleotide sequence ID" value="NZ_BAABEW010000002.1"/>
</dbReference>
<dbReference type="Proteomes" id="UP000532440">
    <property type="component" value="Unassembled WGS sequence"/>
</dbReference>
<keyword evidence="4" id="KW-0274">FAD</keyword>
<dbReference type="GO" id="GO:0070991">
    <property type="term" value="F:medium-chain fatty acyl-CoA dehydrogenase activity"/>
    <property type="evidence" value="ECO:0007669"/>
    <property type="project" value="UniProtKB-EC"/>
</dbReference>
<comment type="similarity">
    <text evidence="2">Belongs to the acyl-CoA dehydrogenase family.</text>
</comment>
<dbReference type="InterPro" id="IPR046373">
    <property type="entry name" value="Acyl-CoA_Oxase/DH_mid-dom_sf"/>
</dbReference>
<reference evidence="9 10" key="1">
    <citation type="submission" date="2020-08" db="EMBL/GenBank/DDBJ databases">
        <title>Genomic Encyclopedia of Type Strains, Phase IV (KMG-IV): sequencing the most valuable type-strain genomes for metagenomic binning, comparative biology and taxonomic classification.</title>
        <authorList>
            <person name="Goeker M."/>
        </authorList>
    </citation>
    <scope>NUCLEOTIDE SEQUENCE [LARGE SCALE GENOMIC DNA]</scope>
    <source>
        <strain evidence="9 10">DSM 29781</strain>
    </source>
</reference>
<dbReference type="GO" id="GO:0050660">
    <property type="term" value="F:flavin adenine dinucleotide binding"/>
    <property type="evidence" value="ECO:0007669"/>
    <property type="project" value="InterPro"/>
</dbReference>
<keyword evidence="10" id="KW-1185">Reference proteome</keyword>
<evidence type="ECO:0000256" key="4">
    <source>
        <dbReference type="ARBA" id="ARBA00022827"/>
    </source>
</evidence>
<keyword evidence="5 9" id="KW-0560">Oxidoreductase</keyword>
<dbReference type="Gene3D" id="2.40.110.10">
    <property type="entry name" value="Butyryl-CoA Dehydrogenase, subunit A, domain 2"/>
    <property type="match status" value="1"/>
</dbReference>
<comment type="cofactor">
    <cofactor evidence="1">
        <name>FAD</name>
        <dbReference type="ChEBI" id="CHEBI:57692"/>
    </cofactor>
</comment>
<keyword evidence="3" id="KW-0285">Flavoprotein</keyword>
<dbReference type="InterPro" id="IPR052161">
    <property type="entry name" value="Mycobact_Acyl-CoA_DH"/>
</dbReference>
<evidence type="ECO:0000313" key="9">
    <source>
        <dbReference type="EMBL" id="MBB5272178.1"/>
    </source>
</evidence>
<evidence type="ECO:0000256" key="5">
    <source>
        <dbReference type="ARBA" id="ARBA00023002"/>
    </source>
</evidence>
<feature type="domain" description="Acyl-CoA oxidase/dehydrogenase middle" evidence="7">
    <location>
        <begin position="127"/>
        <end position="222"/>
    </location>
</feature>
<dbReference type="InterPro" id="IPR036250">
    <property type="entry name" value="AcylCo_DH-like_C"/>
</dbReference>
<comment type="caution">
    <text evidence="9">The sequence shown here is derived from an EMBL/GenBank/DDBJ whole genome shotgun (WGS) entry which is preliminary data.</text>
</comment>
<dbReference type="GO" id="GO:0005886">
    <property type="term" value="C:plasma membrane"/>
    <property type="evidence" value="ECO:0007669"/>
    <property type="project" value="TreeGrafter"/>
</dbReference>
<dbReference type="Gene3D" id="1.20.140.10">
    <property type="entry name" value="Butyryl-CoA Dehydrogenase, subunit A, domain 3"/>
    <property type="match status" value="1"/>
</dbReference>
<sequence>MKLSFGPDELAFRDEVRAFLGEKLSPEMSRATHLTTSVFSEPEIGRVWNRILNDKGWSAPAWPSAFGGTGWSLVQRWIFATELARAGAPSLSPMGLKMAGPVIMKFGSPEQKSYYLPRILAGDDYWCQGYSEPGSGSDLASLATRAVRDGDHYVVNGTKIWTTHAHHANMMFALVRTGGEDTPKHKGISFLLVDMKTPGITIRPIRTIGGDHEVNQVFFDDVRVPVSQRVGEEGEGWTIAKYLLEFERGGSITSGDLRSTFEWLQRLAQETPGGEGSVLDDPDLALAFSTVEIDIDALEMTELRVMSSLQTGQNPGAVSSLMKLRWSEIEQALTRLGVRVLGPDALAWETTRPLYAEGADPVLDDLARPVTAKYLNTRAFTIFGGASEIQREIISRELIG</sequence>
<evidence type="ECO:0000259" key="8">
    <source>
        <dbReference type="Pfam" id="PF02771"/>
    </source>
</evidence>
<dbReference type="PANTHER" id="PTHR43292">
    <property type="entry name" value="ACYL-COA DEHYDROGENASE"/>
    <property type="match status" value="1"/>
</dbReference>
<feature type="domain" description="Acyl-CoA dehydrogenase/oxidase N-terminal" evidence="8">
    <location>
        <begin position="7"/>
        <end position="123"/>
    </location>
</feature>
<dbReference type="InterPro" id="IPR013786">
    <property type="entry name" value="AcylCoA_DH/ox_N"/>
</dbReference>
<dbReference type="Gene3D" id="1.10.540.10">
    <property type="entry name" value="Acyl-CoA dehydrogenase/oxidase, N-terminal domain"/>
    <property type="match status" value="1"/>
</dbReference>
<dbReference type="EC" id="1.3.8.7" evidence="9"/>
<dbReference type="InterPro" id="IPR009100">
    <property type="entry name" value="AcylCoA_DH/oxidase_NM_dom_sf"/>
</dbReference>
<evidence type="ECO:0000259" key="6">
    <source>
        <dbReference type="Pfam" id="PF00441"/>
    </source>
</evidence>
<dbReference type="InterPro" id="IPR037069">
    <property type="entry name" value="AcylCoA_DH/ox_N_sf"/>
</dbReference>
<dbReference type="AlphaFoldDB" id="A0A7W8HHU5"/>